<keyword evidence="1" id="KW-1133">Transmembrane helix</keyword>
<organism evidence="2 3">
    <name type="scientific">Terasakiella brassicae</name>
    <dbReference type="NCBI Taxonomy" id="1634917"/>
    <lineage>
        <taxon>Bacteria</taxon>
        <taxon>Pseudomonadati</taxon>
        <taxon>Pseudomonadota</taxon>
        <taxon>Alphaproteobacteria</taxon>
        <taxon>Rhodospirillales</taxon>
        <taxon>Terasakiellaceae</taxon>
        <taxon>Terasakiella</taxon>
    </lineage>
</organism>
<keyword evidence="1" id="KW-0812">Transmembrane</keyword>
<name>A0A917BQX8_9PROT</name>
<feature type="transmembrane region" description="Helical" evidence="1">
    <location>
        <begin position="30"/>
        <end position="58"/>
    </location>
</feature>
<comment type="caution">
    <text evidence="2">The sequence shown here is derived from an EMBL/GenBank/DDBJ whole genome shotgun (WGS) entry which is preliminary data.</text>
</comment>
<sequence length="126" mass="13653">MIISQNQRIDELRKIVQSNTKSLPNNENYFGAWVSILLAAVTVVVTVFGVVIAILSFFGYRETLKKATEVAEEKATETAGAAAKAEIERLVSAGEFNDSIELAVDKVVYKGIIPGNPADWDNGPVP</sequence>
<gene>
    <name evidence="2" type="ORF">GCM10011332_04560</name>
</gene>
<reference evidence="2" key="2">
    <citation type="submission" date="2020-09" db="EMBL/GenBank/DDBJ databases">
        <authorList>
            <person name="Sun Q."/>
            <person name="Zhou Y."/>
        </authorList>
    </citation>
    <scope>NUCLEOTIDE SEQUENCE</scope>
    <source>
        <strain evidence="2">CGMCC 1.15254</strain>
    </source>
</reference>
<evidence type="ECO:0000313" key="2">
    <source>
        <dbReference type="EMBL" id="GGF54241.1"/>
    </source>
</evidence>
<evidence type="ECO:0000313" key="3">
    <source>
        <dbReference type="Proteomes" id="UP000632498"/>
    </source>
</evidence>
<dbReference type="EMBL" id="BMHV01000003">
    <property type="protein sequence ID" value="GGF54241.1"/>
    <property type="molecule type" value="Genomic_DNA"/>
</dbReference>
<dbReference type="Proteomes" id="UP000632498">
    <property type="component" value="Unassembled WGS sequence"/>
</dbReference>
<protein>
    <submittedName>
        <fullName evidence="2">Uncharacterized protein</fullName>
    </submittedName>
</protein>
<proteinExistence type="predicted"/>
<keyword evidence="3" id="KW-1185">Reference proteome</keyword>
<reference evidence="2" key="1">
    <citation type="journal article" date="2014" name="Int. J. Syst. Evol. Microbiol.">
        <title>Complete genome sequence of Corynebacterium casei LMG S-19264T (=DSM 44701T), isolated from a smear-ripened cheese.</title>
        <authorList>
            <consortium name="US DOE Joint Genome Institute (JGI-PGF)"/>
            <person name="Walter F."/>
            <person name="Albersmeier A."/>
            <person name="Kalinowski J."/>
            <person name="Ruckert C."/>
        </authorList>
    </citation>
    <scope>NUCLEOTIDE SEQUENCE</scope>
    <source>
        <strain evidence="2">CGMCC 1.15254</strain>
    </source>
</reference>
<accession>A0A917BQX8</accession>
<evidence type="ECO:0000256" key="1">
    <source>
        <dbReference type="SAM" id="Phobius"/>
    </source>
</evidence>
<dbReference type="AlphaFoldDB" id="A0A917BQX8"/>
<keyword evidence="1" id="KW-0472">Membrane</keyword>